<proteinExistence type="predicted"/>
<reference evidence="2 3" key="1">
    <citation type="submission" date="2016-10" db="EMBL/GenBank/DDBJ databases">
        <title>Comparative genome analysis of multiple Pseudomonas spp. focuses on biocontrol and plant growth promoting traits.</title>
        <authorList>
            <person name="Tao X.-Y."/>
            <person name="Taylor C.G."/>
        </authorList>
    </citation>
    <scope>NUCLEOTIDE SEQUENCE [LARGE SCALE GENOMIC DNA]</scope>
    <source>
        <strain evidence="2 3">24D3</strain>
    </source>
</reference>
<protein>
    <submittedName>
        <fullName evidence="2">Uncharacterized protein</fullName>
    </submittedName>
</protein>
<evidence type="ECO:0000313" key="2">
    <source>
        <dbReference type="EMBL" id="RON69394.1"/>
    </source>
</evidence>
<keyword evidence="1" id="KW-1133">Transmembrane helix</keyword>
<name>A0A423LM73_PSEFL</name>
<evidence type="ECO:0000256" key="1">
    <source>
        <dbReference type="SAM" id="Phobius"/>
    </source>
</evidence>
<dbReference type="AlphaFoldDB" id="A0A423LM73"/>
<dbReference type="RefSeq" id="WP_123531474.1">
    <property type="nucleotide sequence ID" value="NZ_MOBU01000006.1"/>
</dbReference>
<gene>
    <name evidence="2" type="ORF">BK671_08140</name>
</gene>
<organism evidence="2 3">
    <name type="scientific">Pseudomonas fluorescens</name>
    <dbReference type="NCBI Taxonomy" id="294"/>
    <lineage>
        <taxon>Bacteria</taxon>
        <taxon>Pseudomonadati</taxon>
        <taxon>Pseudomonadota</taxon>
        <taxon>Gammaproteobacteria</taxon>
        <taxon>Pseudomonadales</taxon>
        <taxon>Pseudomonadaceae</taxon>
        <taxon>Pseudomonas</taxon>
    </lineage>
</organism>
<accession>A0A423LM73</accession>
<keyword evidence="1" id="KW-0472">Membrane</keyword>
<feature type="transmembrane region" description="Helical" evidence="1">
    <location>
        <begin position="12"/>
        <end position="40"/>
    </location>
</feature>
<sequence>MRWSRYRISWRAIITAVVCLFAFLQGFSTIVGPWAAYFYAPASSDGLNPKLLGMWNEKFQYPEPNGVASFEGTIEYFRNKTYRINGVLKSTVFAPSSSTSETTSYRFDGNGEWQATDDELEIKLLDVQIRVANKSPTNMAVVRGPSPSAEESAIERGLLLAKSQRYDIRSAKKDKVVLETGGLLADSFVIKMNRTKQMYMR</sequence>
<dbReference type="Proteomes" id="UP000285757">
    <property type="component" value="Unassembled WGS sequence"/>
</dbReference>
<evidence type="ECO:0000313" key="3">
    <source>
        <dbReference type="Proteomes" id="UP000285757"/>
    </source>
</evidence>
<keyword evidence="1" id="KW-0812">Transmembrane</keyword>
<dbReference type="EMBL" id="MOBU01000006">
    <property type="protein sequence ID" value="RON69394.1"/>
    <property type="molecule type" value="Genomic_DNA"/>
</dbReference>
<comment type="caution">
    <text evidence="2">The sequence shown here is derived from an EMBL/GenBank/DDBJ whole genome shotgun (WGS) entry which is preliminary data.</text>
</comment>